<keyword evidence="3" id="KW-1185">Reference proteome</keyword>
<sequence>MPERTCLLGLGTSRTWLSPRHFTSPLPIFHIHFPLHSPVYLCEPYSFEDEPMLKNGVVTQSYTTPVGSGDMVYRRGKDDSDALFQLYNTHKKQDGTGKSKRGRKSTPKSAPPYLPGPSVIKPAQQPEVRPVAKAKDERPSFPCLNPPSVGHDTREDFVGGGIVGGGVGGIGGAGIGGSITANSGPVPTLAENSPKAPEFPAFPLTASVPLGTTMAASLVHLNRLVNQMVPPPIPYGAGPYPGAPAGFPLGPPTVAAAAAENGYAGPPAPPSQQTLYMHQQQLNSFAGYYQGLYGYGNPLYQSNQKDLQTQNFMDSSNCFSNEMLKQYQDRQSTCRDENTAGRFAGVLGQGRDWLHGGEIPPERDLHSSFGKIPEVPPGVAPMSREQQLGYFTPQGKVQGTDMKSGWLENDLLTPSMFGF</sequence>
<name>A0A8C4WYK2_EPTBU</name>
<evidence type="ECO:0000313" key="2">
    <source>
        <dbReference type="Ensembl" id="ENSEBUP00000019746.1"/>
    </source>
</evidence>
<evidence type="ECO:0000313" key="3">
    <source>
        <dbReference type="Proteomes" id="UP000694388"/>
    </source>
</evidence>
<proteinExistence type="predicted"/>
<dbReference type="Ensembl" id="ENSEBUT00000020322.1">
    <property type="protein sequence ID" value="ENSEBUP00000019746.1"/>
    <property type="gene ID" value="ENSEBUG00000012272.1"/>
</dbReference>
<feature type="region of interest" description="Disordered" evidence="1">
    <location>
        <begin position="88"/>
        <end position="152"/>
    </location>
</feature>
<organism evidence="2 3">
    <name type="scientific">Eptatretus burgeri</name>
    <name type="common">Inshore hagfish</name>
    <dbReference type="NCBI Taxonomy" id="7764"/>
    <lineage>
        <taxon>Eukaryota</taxon>
        <taxon>Metazoa</taxon>
        <taxon>Chordata</taxon>
        <taxon>Craniata</taxon>
        <taxon>Vertebrata</taxon>
        <taxon>Cyclostomata</taxon>
        <taxon>Myxini</taxon>
        <taxon>Myxiniformes</taxon>
        <taxon>Myxinidae</taxon>
        <taxon>Eptatretinae</taxon>
        <taxon>Eptatretus</taxon>
    </lineage>
</organism>
<dbReference type="AlphaFoldDB" id="A0A8C4WYK2"/>
<reference evidence="2" key="2">
    <citation type="submission" date="2025-09" db="UniProtKB">
        <authorList>
            <consortium name="Ensembl"/>
        </authorList>
    </citation>
    <scope>IDENTIFICATION</scope>
</reference>
<dbReference type="Proteomes" id="UP000694388">
    <property type="component" value="Unplaced"/>
</dbReference>
<reference evidence="2" key="1">
    <citation type="submission" date="2025-08" db="UniProtKB">
        <authorList>
            <consortium name="Ensembl"/>
        </authorList>
    </citation>
    <scope>IDENTIFICATION</scope>
</reference>
<accession>A0A8C4WYK2</accession>
<protein>
    <submittedName>
        <fullName evidence="2">Uncharacterized protein</fullName>
    </submittedName>
</protein>
<evidence type="ECO:0000256" key="1">
    <source>
        <dbReference type="SAM" id="MobiDB-lite"/>
    </source>
</evidence>